<keyword evidence="1" id="KW-0472">Membrane</keyword>
<gene>
    <name evidence="2" type="ORF">ACCQ42_05620</name>
</gene>
<proteinExistence type="predicted"/>
<dbReference type="RefSeq" id="WP_106459878.1">
    <property type="nucleotide sequence ID" value="NZ_JBGMEF010000019.1"/>
</dbReference>
<evidence type="ECO:0000313" key="3">
    <source>
        <dbReference type="Proteomes" id="UP001637994"/>
    </source>
</evidence>
<feature type="transmembrane region" description="Helical" evidence="1">
    <location>
        <begin position="77"/>
        <end position="95"/>
    </location>
</feature>
<sequence length="110" mass="12997">MSIYLFEYLVQILGGLGLSYFRGYRDLEFIFFIIYIAGIIMMVYHNYKIMDKSWMAYINFDLIFVIIVIGIPKLFDLNGFEIPIMVIVGLIYAYLMDKKKHKEVEDKGDI</sequence>
<evidence type="ECO:0000256" key="1">
    <source>
        <dbReference type="SAM" id="Phobius"/>
    </source>
</evidence>
<reference evidence="2 3" key="1">
    <citation type="journal article" date="2025" name="Anaerobe">
        <title>Description of Anaerococcus kampingiae sp. nov., Anaerococcus groningensis sp. nov., Anaerococcus martiniensis sp. nov., and Anaerococcus cruorum sp. nov., isolated from human clinical specimens.</title>
        <authorList>
            <person name="Boiten K.E."/>
            <person name="Meijer J."/>
            <person name="van Wezel E.M."/>
            <person name="Veloo A.C.M."/>
        </authorList>
    </citation>
    <scope>NUCLEOTIDE SEQUENCE [LARGE SCALE GENOMIC DNA]</scope>
    <source>
        <strain evidence="2 3">ENR0874</strain>
    </source>
</reference>
<accession>A0ABW9MFJ4</accession>
<dbReference type="Proteomes" id="UP001637994">
    <property type="component" value="Unassembled WGS sequence"/>
</dbReference>
<name>A0ABW9MFJ4_9FIRM</name>
<feature type="transmembrane region" description="Helical" evidence="1">
    <location>
        <begin position="29"/>
        <end position="47"/>
    </location>
</feature>
<evidence type="ECO:0000313" key="2">
    <source>
        <dbReference type="EMBL" id="MFO3667247.1"/>
    </source>
</evidence>
<keyword evidence="1" id="KW-0812">Transmembrane</keyword>
<protein>
    <submittedName>
        <fullName evidence="2">Uncharacterized protein</fullName>
    </submittedName>
</protein>
<organism evidence="2 3">
    <name type="scientific">Anaerococcus kampingae</name>
    <dbReference type="NCBI Taxonomy" id="3115614"/>
    <lineage>
        <taxon>Bacteria</taxon>
        <taxon>Bacillati</taxon>
        <taxon>Bacillota</taxon>
        <taxon>Tissierellia</taxon>
        <taxon>Tissierellales</taxon>
        <taxon>Peptoniphilaceae</taxon>
        <taxon>Anaerococcus</taxon>
    </lineage>
</organism>
<comment type="caution">
    <text evidence="2">The sequence shown here is derived from an EMBL/GenBank/DDBJ whole genome shotgun (WGS) entry which is preliminary data.</text>
</comment>
<keyword evidence="3" id="KW-1185">Reference proteome</keyword>
<dbReference type="EMBL" id="JBGMEF010000019">
    <property type="protein sequence ID" value="MFO3667247.1"/>
    <property type="molecule type" value="Genomic_DNA"/>
</dbReference>
<keyword evidence="1" id="KW-1133">Transmembrane helix</keyword>
<feature type="transmembrane region" description="Helical" evidence="1">
    <location>
        <begin position="54"/>
        <end position="71"/>
    </location>
</feature>